<gene>
    <name evidence="5" type="ORF">P775_24575</name>
</gene>
<dbReference type="GO" id="GO:0018578">
    <property type="term" value="F:protocatechuate 3,4-dioxygenase activity"/>
    <property type="evidence" value="ECO:0007669"/>
    <property type="project" value="InterPro"/>
</dbReference>
<protein>
    <recommendedName>
        <fullName evidence="4">Intradiol ring-cleavage dioxygenases domain-containing protein</fullName>
    </recommendedName>
</protein>
<evidence type="ECO:0000259" key="4">
    <source>
        <dbReference type="Pfam" id="PF00775"/>
    </source>
</evidence>
<keyword evidence="2" id="KW-0223">Dioxygenase</keyword>
<dbReference type="NCBIfam" id="TIGR02423">
    <property type="entry name" value="protocat_alph"/>
    <property type="match status" value="1"/>
</dbReference>
<proteinExistence type="inferred from homology"/>
<evidence type="ECO:0000313" key="6">
    <source>
        <dbReference type="Proteomes" id="UP000231259"/>
    </source>
</evidence>
<keyword evidence="6" id="KW-1185">Reference proteome</keyword>
<dbReference type="GO" id="GO:0008199">
    <property type="term" value="F:ferric iron binding"/>
    <property type="evidence" value="ECO:0007669"/>
    <property type="project" value="InterPro"/>
</dbReference>
<dbReference type="PANTHER" id="PTHR33711:SF9">
    <property type="entry name" value="PROTOCATECHUATE 3,4-DIOXYGENASE ALPHA CHAIN"/>
    <property type="match status" value="1"/>
</dbReference>
<dbReference type="SUPFAM" id="SSF49482">
    <property type="entry name" value="Aromatic compound dioxygenase"/>
    <property type="match status" value="1"/>
</dbReference>
<keyword evidence="3" id="KW-0560">Oxidoreductase</keyword>
<dbReference type="RefSeq" id="WP_099913268.1">
    <property type="nucleotide sequence ID" value="NZ_AWWI01000169.1"/>
</dbReference>
<dbReference type="OrthoDB" id="9805815at2"/>
<dbReference type="AlphaFoldDB" id="A0A2G8R6R7"/>
<dbReference type="EMBL" id="AWWI01000169">
    <property type="protein sequence ID" value="PIL17222.1"/>
    <property type="molecule type" value="Genomic_DNA"/>
</dbReference>
<evidence type="ECO:0000256" key="1">
    <source>
        <dbReference type="ARBA" id="ARBA00007825"/>
    </source>
</evidence>
<dbReference type="InterPro" id="IPR000627">
    <property type="entry name" value="Intradiol_dOase_C"/>
</dbReference>
<dbReference type="Proteomes" id="UP000231259">
    <property type="component" value="Unassembled WGS sequence"/>
</dbReference>
<dbReference type="InterPro" id="IPR012786">
    <property type="entry name" value="Protocat_dOase_a"/>
</dbReference>
<evidence type="ECO:0000313" key="5">
    <source>
        <dbReference type="EMBL" id="PIL17222.1"/>
    </source>
</evidence>
<reference evidence="5 6" key="1">
    <citation type="submission" date="2013-09" db="EMBL/GenBank/DDBJ databases">
        <title>Genome sequencing of Phaeobacter antarcticus sp. nov. SM1211.</title>
        <authorList>
            <person name="Zhang X.-Y."/>
            <person name="Liu C."/>
            <person name="Chen X.-L."/>
            <person name="Xie B.-B."/>
            <person name="Qin Q.-L."/>
            <person name="Rong J.-C."/>
            <person name="Zhang Y.-Z."/>
        </authorList>
    </citation>
    <scope>NUCLEOTIDE SEQUENCE [LARGE SCALE GENOMIC DNA]</scope>
    <source>
        <strain evidence="5 6">SM1211</strain>
    </source>
</reference>
<evidence type="ECO:0000256" key="3">
    <source>
        <dbReference type="ARBA" id="ARBA00023002"/>
    </source>
</evidence>
<dbReference type="PANTHER" id="PTHR33711">
    <property type="entry name" value="DIOXYGENASE, PUTATIVE (AFU_ORTHOLOGUE AFUA_2G02910)-RELATED"/>
    <property type="match status" value="1"/>
</dbReference>
<dbReference type="InterPro" id="IPR015889">
    <property type="entry name" value="Intradiol_dOase_core"/>
</dbReference>
<sequence>MADLKESPSQTAGPYVHIGCMPTFAGLEGMFHGTDLGARMITGDPMGDRITLSVRIIDGAGDPLTDAMVEIWQPGPDGGFGTTTGFSNWGRQPTCADTGDAVFETLMPGAPQGQAPHVFVWIAARGINMALMTRIYFPDDTNRSDPVFTRAGDRAGTLVATLADQGFSHIIHLQGEKETVFFDV</sequence>
<comment type="similarity">
    <text evidence="1">Belongs to the intradiol ring-cleavage dioxygenase family.</text>
</comment>
<accession>A0A2G8R6R7</accession>
<dbReference type="Pfam" id="PF00775">
    <property type="entry name" value="Dioxygenase_C"/>
    <property type="match status" value="1"/>
</dbReference>
<comment type="caution">
    <text evidence="5">The sequence shown here is derived from an EMBL/GenBank/DDBJ whole genome shotgun (WGS) entry which is preliminary data.</text>
</comment>
<evidence type="ECO:0000256" key="2">
    <source>
        <dbReference type="ARBA" id="ARBA00022964"/>
    </source>
</evidence>
<organism evidence="5 6">
    <name type="scientific">Puniceibacterium antarcticum</name>
    <dbReference type="NCBI Taxonomy" id="1206336"/>
    <lineage>
        <taxon>Bacteria</taxon>
        <taxon>Pseudomonadati</taxon>
        <taxon>Pseudomonadota</taxon>
        <taxon>Alphaproteobacteria</taxon>
        <taxon>Rhodobacterales</taxon>
        <taxon>Paracoccaceae</taxon>
        <taxon>Puniceibacterium</taxon>
    </lineage>
</organism>
<dbReference type="InterPro" id="IPR050770">
    <property type="entry name" value="Intradiol_RC_Dioxygenase"/>
</dbReference>
<feature type="domain" description="Intradiol ring-cleavage dioxygenases" evidence="4">
    <location>
        <begin position="38"/>
        <end position="152"/>
    </location>
</feature>
<dbReference type="Gene3D" id="2.60.130.10">
    <property type="entry name" value="Aromatic compound dioxygenase"/>
    <property type="match status" value="1"/>
</dbReference>
<name>A0A2G8R6R7_9RHOB</name>